<gene>
    <name evidence="1" type="ORF">UT75_C0007G0021</name>
</gene>
<proteinExistence type="predicted"/>
<reference evidence="1 2" key="1">
    <citation type="journal article" date="2015" name="Nature">
        <title>rRNA introns, odd ribosomes, and small enigmatic genomes across a large radiation of phyla.</title>
        <authorList>
            <person name="Brown C.T."/>
            <person name="Hug L.A."/>
            <person name="Thomas B.C."/>
            <person name="Sharon I."/>
            <person name="Castelle C.J."/>
            <person name="Singh A."/>
            <person name="Wilkins M.J."/>
            <person name="Williams K.H."/>
            <person name="Banfield J.F."/>
        </authorList>
    </citation>
    <scope>NUCLEOTIDE SEQUENCE [LARGE SCALE GENOMIC DNA]</scope>
</reference>
<comment type="caution">
    <text evidence="1">The sequence shown here is derived from an EMBL/GenBank/DDBJ whole genome shotgun (WGS) entry which is preliminary data.</text>
</comment>
<evidence type="ECO:0000313" key="2">
    <source>
        <dbReference type="Proteomes" id="UP000034072"/>
    </source>
</evidence>
<dbReference type="AlphaFoldDB" id="A0A0G0QKB2"/>
<accession>A0A0G0QKB2</accession>
<organism evidence="1 2">
    <name type="scientific">Candidatus Yanofskybacteria bacterium GW2011_GWE2_40_11</name>
    <dbReference type="NCBI Taxonomy" id="1619033"/>
    <lineage>
        <taxon>Bacteria</taxon>
        <taxon>Candidatus Yanofskyibacteriota</taxon>
    </lineage>
</organism>
<dbReference type="Pfam" id="PF13563">
    <property type="entry name" value="2_5_RNA_ligase2"/>
    <property type="match status" value="1"/>
</dbReference>
<dbReference type="InterPro" id="IPR009097">
    <property type="entry name" value="Cyclic_Pdiesterase"/>
</dbReference>
<dbReference type="Proteomes" id="UP000034072">
    <property type="component" value="Unassembled WGS sequence"/>
</dbReference>
<evidence type="ECO:0000313" key="1">
    <source>
        <dbReference type="EMBL" id="KKR40573.1"/>
    </source>
</evidence>
<name>A0A0G0QKB2_9BACT</name>
<dbReference type="EMBL" id="LBXZ01000007">
    <property type="protein sequence ID" value="KKR40573.1"/>
    <property type="molecule type" value="Genomic_DNA"/>
</dbReference>
<dbReference type="Gene3D" id="3.90.1140.10">
    <property type="entry name" value="Cyclic phosphodiesterase"/>
    <property type="match status" value="1"/>
</dbReference>
<dbReference type="SUPFAM" id="SSF55144">
    <property type="entry name" value="LigT-like"/>
    <property type="match status" value="1"/>
</dbReference>
<evidence type="ECO:0008006" key="3">
    <source>
        <dbReference type="Google" id="ProtNLM"/>
    </source>
</evidence>
<protein>
    <recommendedName>
        <fullName evidence="3">2'-5' RNA ligase</fullName>
    </recommendedName>
</protein>
<sequence>MKYFVGYIIEGEAVDYYKTLGEDLSKRFGVKNISLTKPLHMTFKAPFESDDIKPFDKRLRELAQREAIPFVLNKFGRFGDYDLTIYLAPAGNEILQKNVDEIANAIYEFGDKRLPTHLPIRLHASIARYLSPELAKKVWEYLETLPAPHFELSFNNIALFIHSEDRWSVESRYPFK</sequence>